<reference evidence="2" key="1">
    <citation type="submission" date="2021-01" db="UniProtKB">
        <authorList>
            <consortium name="EnsemblMetazoa"/>
        </authorList>
    </citation>
    <scope>IDENTIFICATION</scope>
</reference>
<evidence type="ECO:0000313" key="2">
    <source>
        <dbReference type="EnsemblMetazoa" id="CLYHEMP015989.1"/>
    </source>
</evidence>
<evidence type="ECO:0000256" key="1">
    <source>
        <dbReference type="SAM" id="SignalP"/>
    </source>
</evidence>
<keyword evidence="3" id="KW-1185">Reference proteome</keyword>
<proteinExistence type="predicted"/>
<accession>A0A7M5X223</accession>
<dbReference type="EnsemblMetazoa" id="CLYHEMT015989.1">
    <property type="protein sequence ID" value="CLYHEMP015989.1"/>
    <property type="gene ID" value="CLYHEMG015989"/>
</dbReference>
<protein>
    <submittedName>
        <fullName evidence="2">Uncharacterized protein</fullName>
    </submittedName>
</protein>
<keyword evidence="1" id="KW-0732">Signal</keyword>
<name>A0A7M5X223_9CNID</name>
<dbReference type="AlphaFoldDB" id="A0A7M5X223"/>
<evidence type="ECO:0000313" key="3">
    <source>
        <dbReference type="Proteomes" id="UP000594262"/>
    </source>
</evidence>
<organism evidence="2 3">
    <name type="scientific">Clytia hemisphaerica</name>
    <dbReference type="NCBI Taxonomy" id="252671"/>
    <lineage>
        <taxon>Eukaryota</taxon>
        <taxon>Metazoa</taxon>
        <taxon>Cnidaria</taxon>
        <taxon>Hydrozoa</taxon>
        <taxon>Hydroidolina</taxon>
        <taxon>Leptothecata</taxon>
        <taxon>Obeliida</taxon>
        <taxon>Clytiidae</taxon>
        <taxon>Clytia</taxon>
    </lineage>
</organism>
<sequence length="101" mass="11712">MKFEYALLIFSCLMVTTLAGDPFKDPLCREKTEKCVADLKAWKSFRVCEPYVRCHYDANDPALKACVDEAINCENGFWAKLLYPVRFKCAFEGFHCMEKTH</sequence>
<dbReference type="Proteomes" id="UP000594262">
    <property type="component" value="Unplaced"/>
</dbReference>
<feature type="chain" id="PRO_5029863179" evidence="1">
    <location>
        <begin position="20"/>
        <end position="101"/>
    </location>
</feature>
<feature type="signal peptide" evidence="1">
    <location>
        <begin position="1"/>
        <end position="19"/>
    </location>
</feature>